<dbReference type="OrthoDB" id="3173688at2"/>
<dbReference type="Gene3D" id="3.30.565.10">
    <property type="entry name" value="Histidine kinase-like ATPase, C-terminal domain"/>
    <property type="match status" value="1"/>
</dbReference>
<evidence type="ECO:0000259" key="2">
    <source>
        <dbReference type="SMART" id="SM00387"/>
    </source>
</evidence>
<keyword evidence="1" id="KW-0812">Transmembrane</keyword>
<dbReference type="InterPro" id="IPR032834">
    <property type="entry name" value="NatK-like_C"/>
</dbReference>
<dbReference type="GO" id="GO:0016301">
    <property type="term" value="F:kinase activity"/>
    <property type="evidence" value="ECO:0007669"/>
    <property type="project" value="UniProtKB-KW"/>
</dbReference>
<dbReference type="Gene3D" id="1.10.287.130">
    <property type="match status" value="1"/>
</dbReference>
<gene>
    <name evidence="3" type="ordered locus">Bcell_3738</name>
</gene>
<dbReference type="RefSeq" id="WP_013490309.1">
    <property type="nucleotide sequence ID" value="NC_014829.1"/>
</dbReference>
<feature type="domain" description="Histidine kinase/HSP90-like ATPase" evidence="2">
    <location>
        <begin position="166"/>
        <end position="275"/>
    </location>
</feature>
<dbReference type="HOGENOM" id="CLU_020211_8_0_9"/>
<dbReference type="Pfam" id="PF14501">
    <property type="entry name" value="HATPase_c_5"/>
    <property type="match status" value="1"/>
</dbReference>
<dbReference type="AlphaFoldDB" id="E6TT70"/>
<feature type="transmembrane region" description="Helical" evidence="1">
    <location>
        <begin position="7"/>
        <end position="26"/>
    </location>
</feature>
<dbReference type="Pfam" id="PF14689">
    <property type="entry name" value="SPOB_a"/>
    <property type="match status" value="1"/>
</dbReference>
<dbReference type="KEGG" id="bco:Bcell_3738"/>
<dbReference type="PANTHER" id="PTHR40448:SF1">
    <property type="entry name" value="TWO-COMPONENT SENSOR HISTIDINE KINASE"/>
    <property type="match status" value="1"/>
</dbReference>
<sequence>MDIRNIFLIILVQIILVFFFITSMALYNERLYIFEIPVHLLFIIVLNVLSLFLLARMYRHTVKKKLTLTESTHEQEFHSLVASVRSDRHDLNNHLTVILGLMKIGNYSKAHEYLNQMVGDIHINNKALSIKNPILASILFSKMELYHQNQIEFSVHVESEEITHILSSTDLIRLIGNLLDNAFDATMELTEEKRNINFQIYEKDKEVEIIVENSTVQESFNRDFFKMGQSSKGKTGKRGYGLSIISEIIKKYDGNFDVQSENNIVIFQITFPQEQAV</sequence>
<dbReference type="eggNOG" id="COG3290">
    <property type="taxonomic scope" value="Bacteria"/>
</dbReference>
<dbReference type="SUPFAM" id="SSF55874">
    <property type="entry name" value="ATPase domain of HSP90 chaperone/DNA topoisomerase II/histidine kinase"/>
    <property type="match status" value="1"/>
</dbReference>
<dbReference type="EMBL" id="CP002394">
    <property type="protein sequence ID" value="ADU31978.1"/>
    <property type="molecule type" value="Genomic_DNA"/>
</dbReference>
<keyword evidence="3" id="KW-0808">Transferase</keyword>
<evidence type="ECO:0000256" key="1">
    <source>
        <dbReference type="SAM" id="Phobius"/>
    </source>
</evidence>
<dbReference type="InterPro" id="IPR036890">
    <property type="entry name" value="HATPase_C_sf"/>
</dbReference>
<dbReference type="InterPro" id="IPR003594">
    <property type="entry name" value="HATPase_dom"/>
</dbReference>
<accession>E6TT70</accession>
<dbReference type="STRING" id="649639.Bcell_3738"/>
<evidence type="ECO:0000313" key="3">
    <source>
        <dbReference type="EMBL" id="ADU31978.1"/>
    </source>
</evidence>
<name>E6TT70_EVAC2</name>
<dbReference type="Proteomes" id="UP000001401">
    <property type="component" value="Chromosome"/>
</dbReference>
<keyword evidence="1" id="KW-0472">Membrane</keyword>
<dbReference type="GO" id="GO:0042802">
    <property type="term" value="F:identical protein binding"/>
    <property type="evidence" value="ECO:0007669"/>
    <property type="project" value="TreeGrafter"/>
</dbReference>
<keyword evidence="1" id="KW-1133">Transmembrane helix</keyword>
<reference evidence="3" key="1">
    <citation type="submission" date="2010-12" db="EMBL/GenBank/DDBJ databases">
        <title>Complete sequence of Bacillus cellulosilyticus DSM 2522.</title>
        <authorList>
            <consortium name="US DOE Joint Genome Institute"/>
            <person name="Lucas S."/>
            <person name="Copeland A."/>
            <person name="Lapidus A."/>
            <person name="Cheng J.-F."/>
            <person name="Bruce D."/>
            <person name="Goodwin L."/>
            <person name="Pitluck S."/>
            <person name="Chertkov O."/>
            <person name="Detter J.C."/>
            <person name="Han C."/>
            <person name="Tapia R."/>
            <person name="Land M."/>
            <person name="Hauser L."/>
            <person name="Jeffries C."/>
            <person name="Kyrpides N."/>
            <person name="Ivanova N."/>
            <person name="Mikhailova N."/>
            <person name="Brumm P."/>
            <person name="Mead D."/>
            <person name="Woyke T."/>
        </authorList>
    </citation>
    <scope>NUCLEOTIDE SEQUENCE [LARGE SCALE GENOMIC DNA]</scope>
    <source>
        <strain evidence="3">DSM 2522</strain>
    </source>
</reference>
<organism evidence="3 4">
    <name type="scientific">Evansella cellulosilytica (strain ATCC 21833 / DSM 2522 / FERM P-1141 / JCM 9156 / N-4)</name>
    <name type="common">Bacillus cellulosilyticus</name>
    <dbReference type="NCBI Taxonomy" id="649639"/>
    <lineage>
        <taxon>Bacteria</taxon>
        <taxon>Bacillati</taxon>
        <taxon>Bacillota</taxon>
        <taxon>Bacilli</taxon>
        <taxon>Bacillales</taxon>
        <taxon>Bacillaceae</taxon>
        <taxon>Evansella</taxon>
    </lineage>
</organism>
<protein>
    <submittedName>
        <fullName evidence="3">Signal transduction histidine kinase regulating citrate/malate metabolism</fullName>
    </submittedName>
</protein>
<evidence type="ECO:0000313" key="4">
    <source>
        <dbReference type="Proteomes" id="UP000001401"/>
    </source>
</evidence>
<dbReference type="SMART" id="SM00387">
    <property type="entry name" value="HATPase_c"/>
    <property type="match status" value="1"/>
</dbReference>
<keyword evidence="4" id="KW-1185">Reference proteome</keyword>
<keyword evidence="3" id="KW-0418">Kinase</keyword>
<dbReference type="PANTHER" id="PTHR40448">
    <property type="entry name" value="TWO-COMPONENT SENSOR HISTIDINE KINASE"/>
    <property type="match status" value="1"/>
</dbReference>
<feature type="transmembrane region" description="Helical" evidence="1">
    <location>
        <begin position="32"/>
        <end position="55"/>
    </location>
</feature>
<proteinExistence type="predicted"/>
<dbReference type="InterPro" id="IPR039506">
    <property type="entry name" value="SPOB_a"/>
</dbReference>